<name>A0A6I3XW25_9BURK</name>
<accession>A0A6I3XW25</accession>
<organism evidence="2 3">
    <name type="scientific">Pseudoduganella dura</name>
    <dbReference type="NCBI Taxonomy" id="321982"/>
    <lineage>
        <taxon>Bacteria</taxon>
        <taxon>Pseudomonadati</taxon>
        <taxon>Pseudomonadota</taxon>
        <taxon>Betaproteobacteria</taxon>
        <taxon>Burkholderiales</taxon>
        <taxon>Oxalobacteraceae</taxon>
        <taxon>Telluria group</taxon>
        <taxon>Pseudoduganella</taxon>
    </lineage>
</organism>
<proteinExistence type="predicted"/>
<dbReference type="EMBL" id="WNWM01000002">
    <property type="protein sequence ID" value="MUI15945.1"/>
    <property type="molecule type" value="Genomic_DNA"/>
</dbReference>
<comment type="caution">
    <text evidence="2">The sequence shown here is derived from an EMBL/GenBank/DDBJ whole genome shotgun (WGS) entry which is preliminary data.</text>
</comment>
<dbReference type="OrthoDB" id="9771961at2"/>
<gene>
    <name evidence="2" type="ORF">GJV26_26305</name>
</gene>
<dbReference type="CDD" id="cd03398">
    <property type="entry name" value="PAP2_haloperoxidase"/>
    <property type="match status" value="1"/>
</dbReference>
<dbReference type="InterPro" id="IPR052559">
    <property type="entry name" value="V-haloperoxidase"/>
</dbReference>
<dbReference type="Gene3D" id="1.10.606.20">
    <property type="match status" value="1"/>
</dbReference>
<dbReference type="RefSeq" id="WP_155711570.1">
    <property type="nucleotide sequence ID" value="NZ_BMWU01000015.1"/>
</dbReference>
<keyword evidence="1" id="KW-0732">Signal</keyword>
<reference evidence="2 3" key="1">
    <citation type="submission" date="2019-11" db="EMBL/GenBank/DDBJ databases">
        <title>Draft Genome Sequences of Six Type Strains of the Genus Massilia.</title>
        <authorList>
            <person name="Miess H."/>
            <person name="Frediansyah A."/>
            <person name="Goeker M."/>
            <person name="Gross H."/>
        </authorList>
    </citation>
    <scope>NUCLEOTIDE SEQUENCE [LARGE SCALE GENOMIC DNA]</scope>
    <source>
        <strain evidence="2 3">DSM 17513</strain>
    </source>
</reference>
<feature type="signal peptide" evidence="1">
    <location>
        <begin position="1"/>
        <end position="23"/>
    </location>
</feature>
<evidence type="ECO:0000313" key="2">
    <source>
        <dbReference type="EMBL" id="MUI15945.1"/>
    </source>
</evidence>
<dbReference type="PANTHER" id="PTHR34599:SF1">
    <property type="entry name" value="PHOSPHATIDIC ACID PHOSPHATASE TYPE 2_HALOPEROXIDASE DOMAIN-CONTAINING PROTEIN"/>
    <property type="match status" value="1"/>
</dbReference>
<dbReference type="Proteomes" id="UP000431684">
    <property type="component" value="Unassembled WGS sequence"/>
</dbReference>
<dbReference type="AlphaFoldDB" id="A0A6I3XW25"/>
<dbReference type="PANTHER" id="PTHR34599">
    <property type="entry name" value="PEROXIDASE-RELATED"/>
    <property type="match status" value="1"/>
</dbReference>
<feature type="chain" id="PRO_5026105768" evidence="1">
    <location>
        <begin position="24"/>
        <end position="428"/>
    </location>
</feature>
<protein>
    <submittedName>
        <fullName evidence="2">Phosphatase PAP2 family protein</fullName>
    </submittedName>
</protein>
<sequence>MRTAFLRLLAAIAVMTFPYAASAQPAPAARVVLAADRTNAIAYWHDTAAATVTAKVQATATEAERYAAFPADMATLHLAMYDAAMAIDPRYRPFLFVPSRPDGSASLDAATGSAAYEVLRALFPSRADQYWPAHDRFMAAIPDDGAKARGIALGKAAAAAHLERRAADGRGTALPGYSAHDAPGRFRGKDPINRFWPSIRPFTLATVAQFRPPPPPALDSAEYAADFNEVKALGGIRSTRRTAEQLETARFHSEPPPSYFTRNFGRFARTTADSVEAARLMAAIYTNYADAIGACLEAKYHYDAWRPQSAIPLAETDGNPATAADPAWLPLLPTPNHPEYPAAHSCSAATLGELLRQYYGTDQVTFTWDSKVTGTVRTYRDTDALAEESRMARVYGGMHFRYATTAGAELGRKVAAWTMAHAFMPQPK</sequence>
<dbReference type="SUPFAM" id="SSF48317">
    <property type="entry name" value="Acid phosphatase/Vanadium-dependent haloperoxidase"/>
    <property type="match status" value="1"/>
</dbReference>
<evidence type="ECO:0000256" key="1">
    <source>
        <dbReference type="SAM" id="SignalP"/>
    </source>
</evidence>
<evidence type="ECO:0000313" key="3">
    <source>
        <dbReference type="Proteomes" id="UP000431684"/>
    </source>
</evidence>
<keyword evidence="3" id="KW-1185">Reference proteome</keyword>
<dbReference type="InterPro" id="IPR036938">
    <property type="entry name" value="PAP2/HPO_sf"/>
</dbReference>